<name>A0A1H9FDB9_9BURK</name>
<dbReference type="EMBL" id="FOGD01000001">
    <property type="protein sequence ID" value="SEQ35887.1"/>
    <property type="molecule type" value="Genomic_DNA"/>
</dbReference>
<feature type="domain" description="ATPase AAA-type core" evidence="1">
    <location>
        <begin position="282"/>
        <end position="400"/>
    </location>
</feature>
<sequence length="1525" mass="172803">MSKAGIQSNRGDGYQTLVAFDWALFVLDDPTYEWLEVDASTLPVDDMVIGKTDGSKICCQCKKNQKLHHSWSVTDLADELKKAGQLLANDPMASVRFYSRSPFGELATLREYSTTYPDEASYQANLGRATATTDTQLKTQIAHHIPTLSTYDFMRRTTFEPSPELDHMERLLRERLRRLVSSPDAAFNALWTRLDLLGMRADSQNGQDVAIQHRLTKADLKSILHAAGSVLAPPMNMVEVRSSFESTSSIGRDWCRDIAGETMSIPLVAEILTAIETKPSSILLTGQPGSGKTCVMLALQEALEQQTKSRSDRFPIFIQSREFADLDTAQDRQAQGLPQDWVERAARMAETVHVVVVIDSLDVLSIAREHKVLDYFLAQMNRLLRLSNITVITACRDFDRQYERSIAQRKWSNEFKCQPLNWETDIAPLLTRQGIDISGMDTTTRQLIKNPRELVLYVELARQGGSFNVVTSQALAQKYLDTIVQADDTLGSAAMQAIEAVATEMLKLRSLSVPPQRLTTSDVIRRSLLSHKILQKTQDGKITFGHQTLLDVLVISDALRQGKTLHAFIQGLPPVPFVRPSIRSFVAQLATGDRKTFRSQLRTVLTNQHAFHIRRLVAECFAEQIPQDEDWPLIRDLQDKYPEVFQVIYAQAVRLEWHHFWMKYLVPMLKQQQDSEGMKRHVHRISVWQNDDAAGVIGFWTEVLATDWIDQTHLGEQLTIAISNMDEIHAGLLSPLLKTLLNMPRGEHSFLGRVLARCVTAGGLDDVLLWRYIAYEISDEDVIRYNFNNKLHCEPHEFGDENDHFLKYRMQDSISFLNLAVDTLEKWSQIKSSQYGEDRSYWSGFLRETSYEDVHSQTDLRHVDSVRILMDAIEGAVVHHANINSEWWQLNRQRLCFNAEGALRYFSVQACIVASVTNLDVIGHMLCDVDLLKSDLSFELGVLIKTAFIELDSATQDAIQMKILNLYSEEVNDTGNVAWKLCQQAQLILPISCHQRSLANQAILNKVEQWVWPFVRQANICSRGGIVSPPFSFEVFLNCSDSAVLLLVSHYDGHQKNSFDDFLIGGEREVGAQLQEATSRHPSRFIAILLHHWEKIPKTFRDDIIDGVATYLATRHGNLQPNGNWVPVEEADAAQLVRDTLNILENYPEHWHHSREAAKALEACSHVIQEAKMAERVVHLVNKFLDFSEQSPISDNSTDLLTIGINMAKGKAADALMVLAINFLEKNAPFPEILDVALCSFSNDAHPAVRAVMLRRLPYLQSMAPELGWRLFDLTMQKTAPGLWAIAERCLYFAYYQNFEIVKAWLAQLATTGSGKDLEVWGRIAALATLSGKLDINELLHQLRDINNAEAWRGAAIVWSHSDNYLHHRNYCLAAFVAAMSTDNPHAVTVSCQFKKLLRHIEPLTVIPEDTLKRCFELLEIDAKSNRCDIYGFDAWLNATSQYAPQEALAATEIYLNFVERTRPYLYDYENNLTQLLTHLFAHAEELEESDDGAMIQRVISVQDKLLALGVNGMDEWLDEAAKRQ</sequence>
<dbReference type="STRING" id="180197.SAMN02982919_00522"/>
<dbReference type="SUPFAM" id="SSF52540">
    <property type="entry name" value="P-loop containing nucleoside triphosphate hydrolases"/>
    <property type="match status" value="1"/>
</dbReference>
<dbReference type="InterPro" id="IPR027417">
    <property type="entry name" value="P-loop_NTPase"/>
</dbReference>
<dbReference type="OrthoDB" id="8889741at2"/>
<gene>
    <name evidence="2" type="ORF">SAMN02982919_00522</name>
</gene>
<dbReference type="InterPro" id="IPR003959">
    <property type="entry name" value="ATPase_AAA_core"/>
</dbReference>
<dbReference type="CDD" id="cd00009">
    <property type="entry name" value="AAA"/>
    <property type="match status" value="1"/>
</dbReference>
<evidence type="ECO:0000313" key="2">
    <source>
        <dbReference type="EMBL" id="SEQ35887.1"/>
    </source>
</evidence>
<dbReference type="Pfam" id="PF00004">
    <property type="entry name" value="AAA"/>
    <property type="match status" value="1"/>
</dbReference>
<accession>A0A1H9FDB9</accession>
<proteinExistence type="predicted"/>
<keyword evidence="3" id="KW-1185">Reference proteome</keyword>
<reference evidence="2 3" key="1">
    <citation type="submission" date="2016-10" db="EMBL/GenBank/DDBJ databases">
        <authorList>
            <person name="de Groot N.N."/>
        </authorList>
    </citation>
    <scope>NUCLEOTIDE SEQUENCE [LARGE SCALE GENOMIC DNA]</scope>
    <source>
        <strain evidence="2 3">ATCC 35958</strain>
    </source>
</reference>
<protein>
    <submittedName>
        <fullName evidence="2">ATPase family associated with various cellular activities (AAA)</fullName>
    </submittedName>
</protein>
<organism evidence="2 3">
    <name type="scientific">Giesbergeria anulus</name>
    <dbReference type="NCBI Taxonomy" id="180197"/>
    <lineage>
        <taxon>Bacteria</taxon>
        <taxon>Pseudomonadati</taxon>
        <taxon>Pseudomonadota</taxon>
        <taxon>Betaproteobacteria</taxon>
        <taxon>Burkholderiales</taxon>
        <taxon>Comamonadaceae</taxon>
        <taxon>Giesbergeria</taxon>
    </lineage>
</organism>
<dbReference type="GO" id="GO:0005524">
    <property type="term" value="F:ATP binding"/>
    <property type="evidence" value="ECO:0007669"/>
    <property type="project" value="InterPro"/>
</dbReference>
<dbReference type="Gene3D" id="3.40.50.300">
    <property type="entry name" value="P-loop containing nucleotide triphosphate hydrolases"/>
    <property type="match status" value="1"/>
</dbReference>
<dbReference type="RefSeq" id="WP_091452262.1">
    <property type="nucleotide sequence ID" value="NZ_FOGD01000001.1"/>
</dbReference>
<evidence type="ECO:0000313" key="3">
    <source>
        <dbReference type="Proteomes" id="UP000199766"/>
    </source>
</evidence>
<dbReference type="GO" id="GO:0016887">
    <property type="term" value="F:ATP hydrolysis activity"/>
    <property type="evidence" value="ECO:0007669"/>
    <property type="project" value="InterPro"/>
</dbReference>
<evidence type="ECO:0000259" key="1">
    <source>
        <dbReference type="Pfam" id="PF00004"/>
    </source>
</evidence>
<dbReference type="Proteomes" id="UP000199766">
    <property type="component" value="Unassembled WGS sequence"/>
</dbReference>